<dbReference type="Gene3D" id="3.40.50.300">
    <property type="entry name" value="P-loop containing nucleotide triphosphate hydrolases"/>
    <property type="match status" value="1"/>
</dbReference>
<dbReference type="PANTHER" id="PTHR38605:SF1">
    <property type="entry name" value="ATPASE"/>
    <property type="match status" value="1"/>
</dbReference>
<keyword evidence="2" id="KW-1185">Reference proteome</keyword>
<gene>
    <name evidence="1" type="ORF">ACFOX3_02395</name>
</gene>
<comment type="caution">
    <text evidence="1">The sequence shown here is derived from an EMBL/GenBank/DDBJ whole genome shotgun (WGS) entry which is preliminary data.</text>
</comment>
<organism evidence="1 2">
    <name type="scientific">Simiduia curdlanivorans</name>
    <dbReference type="NCBI Taxonomy" id="1492769"/>
    <lineage>
        <taxon>Bacteria</taxon>
        <taxon>Pseudomonadati</taxon>
        <taxon>Pseudomonadota</taxon>
        <taxon>Gammaproteobacteria</taxon>
        <taxon>Cellvibrionales</taxon>
        <taxon>Cellvibrionaceae</taxon>
        <taxon>Simiduia</taxon>
    </lineage>
</organism>
<evidence type="ECO:0000313" key="1">
    <source>
        <dbReference type="EMBL" id="MFC4361131.1"/>
    </source>
</evidence>
<dbReference type="RefSeq" id="WP_290260233.1">
    <property type="nucleotide sequence ID" value="NZ_JAUFQG010000004.1"/>
</dbReference>
<dbReference type="Proteomes" id="UP001595840">
    <property type="component" value="Unassembled WGS sequence"/>
</dbReference>
<protein>
    <submittedName>
        <fullName evidence="1">YcjX family protein</fullName>
    </submittedName>
</protein>
<dbReference type="InterPro" id="IPR027417">
    <property type="entry name" value="P-loop_NTPase"/>
</dbReference>
<dbReference type="Pfam" id="PF04317">
    <property type="entry name" value="DUF463"/>
    <property type="match status" value="1"/>
</dbReference>
<accession>A0ABV8UZP0</accession>
<reference evidence="2" key="1">
    <citation type="journal article" date="2019" name="Int. J. Syst. Evol. Microbiol.">
        <title>The Global Catalogue of Microorganisms (GCM) 10K type strain sequencing project: providing services to taxonomists for standard genome sequencing and annotation.</title>
        <authorList>
            <consortium name="The Broad Institute Genomics Platform"/>
            <consortium name="The Broad Institute Genome Sequencing Center for Infectious Disease"/>
            <person name="Wu L."/>
            <person name="Ma J."/>
        </authorList>
    </citation>
    <scope>NUCLEOTIDE SEQUENCE [LARGE SCALE GENOMIC DNA]</scope>
    <source>
        <strain evidence="2">CECT 8570</strain>
    </source>
</reference>
<dbReference type="SUPFAM" id="SSF52540">
    <property type="entry name" value="P-loop containing nucleoside triphosphate hydrolases"/>
    <property type="match status" value="1"/>
</dbReference>
<dbReference type="InterPro" id="IPR007413">
    <property type="entry name" value="YcjX-like"/>
</dbReference>
<sequence length="478" mass="54152">MSSTINRFRQQLNTGAKRTKDSARRFKEKAGRGIKRAIGQRSCIAITGFSGAGKSTLLASLVNQLVNMDVQQAQHLWPDLQNRWLSAALISADQAIAEYPYGAHLAKLRAGEWPASTQDLSRCLIEIRLKPRSRLEDISGKGYVSHQVEIWDYPGEWLMDLPLASMGYEQWVSDCFVHFNNEPRNTLAPELYQALLDIDPVSVFEPERFDALFERYRAFLMQCKAEGLHIINPGRFALASADKHQLPAFIPLLASHQHKFEVISPNSWAAEMQRRYKHYVAGYVKPFLTQVFAQVDHQLVLVDLLGSLEQGKYSLEELRRSLTRVLQLFSYGKNRWLDKLVAPKVEQLTFVASKLDCVLPNQRSHLAELMRAVVAESIQSARFESTEVDHLELAAIACTQVGSRLDRPALFVQQGESAAWLSHPNLPRGWPNDTDWAKLAGWRLPLLLPPSLPDPRLKPWPNVNMAQLCEHLLGDLYA</sequence>
<evidence type="ECO:0000313" key="2">
    <source>
        <dbReference type="Proteomes" id="UP001595840"/>
    </source>
</evidence>
<dbReference type="PANTHER" id="PTHR38605">
    <property type="entry name" value="ATPASE-RELATED"/>
    <property type="match status" value="1"/>
</dbReference>
<proteinExistence type="predicted"/>
<dbReference type="EMBL" id="JBHSCX010000003">
    <property type="protein sequence ID" value="MFC4361131.1"/>
    <property type="molecule type" value="Genomic_DNA"/>
</dbReference>
<name>A0ABV8UZP0_9GAMM</name>